<accession>A0ABZ2CFI0</accession>
<evidence type="ECO:0000256" key="12">
    <source>
        <dbReference type="ARBA" id="ARBA00023004"/>
    </source>
</evidence>
<keyword evidence="11 15" id="KW-0560">Oxidoreductase</keyword>
<dbReference type="InterPro" id="IPR050383">
    <property type="entry name" value="GlyoxalaseI/FosfomycinResist"/>
</dbReference>
<dbReference type="EMBL" id="CP137640">
    <property type="protein sequence ID" value="WVX80737.1"/>
    <property type="molecule type" value="Genomic_DNA"/>
</dbReference>
<reference evidence="17 18" key="1">
    <citation type="submission" date="2023-10" db="EMBL/GenBank/DDBJ databases">
        <title>Niallia locisalis sp.nov. isolated from a salt pond sample.</title>
        <authorList>
            <person name="Li X.-J."/>
            <person name="Dong L."/>
        </authorList>
    </citation>
    <scope>NUCLEOTIDE SEQUENCE [LARGE SCALE GENOMIC DNA]</scope>
    <source>
        <strain evidence="17 18">DSM 29761</strain>
    </source>
</reference>
<keyword evidence="18" id="KW-1185">Reference proteome</keyword>
<dbReference type="PROSITE" id="PS00082">
    <property type="entry name" value="EXTRADIOL_DIOXYGENAS"/>
    <property type="match status" value="1"/>
</dbReference>
<keyword evidence="10 15" id="KW-0223">Dioxygenase</keyword>
<evidence type="ECO:0000256" key="2">
    <source>
        <dbReference type="ARBA" id="ARBA00001954"/>
    </source>
</evidence>
<feature type="domain" description="VOC" evidence="16">
    <location>
        <begin position="150"/>
        <end position="269"/>
    </location>
</feature>
<name>A0ABZ2CFI0_9BACI</name>
<dbReference type="NCBIfam" id="TIGR03211">
    <property type="entry name" value="catechol_2_3"/>
    <property type="match status" value="1"/>
</dbReference>
<evidence type="ECO:0000256" key="14">
    <source>
        <dbReference type="ARBA" id="ARBA00031146"/>
    </source>
</evidence>
<dbReference type="InterPro" id="IPR017624">
    <property type="entry name" value="Catechol_2-3_dOase"/>
</dbReference>
<evidence type="ECO:0000313" key="17">
    <source>
        <dbReference type="EMBL" id="WVX80737.1"/>
    </source>
</evidence>
<evidence type="ECO:0000256" key="13">
    <source>
        <dbReference type="ARBA" id="ARBA00030369"/>
    </source>
</evidence>
<comment type="subunit">
    <text evidence="4">Homotetramer.</text>
</comment>
<evidence type="ECO:0000256" key="10">
    <source>
        <dbReference type="ARBA" id="ARBA00022964"/>
    </source>
</evidence>
<protein>
    <recommendedName>
        <fullName evidence="6">Metapyrocatechase</fullName>
        <ecNumber evidence="5">1.13.11.2</ecNumber>
    </recommendedName>
    <alternativeName>
        <fullName evidence="14">CatO2ase</fullName>
    </alternativeName>
    <alternativeName>
        <fullName evidence="13">Catechol 2,3-dioxygenase</fullName>
    </alternativeName>
</protein>
<proteinExistence type="inferred from homology"/>
<evidence type="ECO:0000256" key="9">
    <source>
        <dbReference type="ARBA" id="ARBA00022797"/>
    </source>
</evidence>
<keyword evidence="8" id="KW-0677">Repeat</keyword>
<dbReference type="EC" id="1.13.11.2" evidence="5"/>
<dbReference type="PROSITE" id="PS51819">
    <property type="entry name" value="VOC"/>
    <property type="match status" value="2"/>
</dbReference>
<dbReference type="GO" id="GO:0018577">
    <property type="term" value="F:catechol 2,3-dioxygenase activity"/>
    <property type="evidence" value="ECO:0007669"/>
    <property type="project" value="UniProtKB-EC"/>
</dbReference>
<dbReference type="InterPro" id="IPR029068">
    <property type="entry name" value="Glyas_Bleomycin-R_OHBP_Dase"/>
</dbReference>
<comment type="similarity">
    <text evidence="3 15">Belongs to the extradiol ring-cleavage dioxygenase family.</text>
</comment>
<feature type="domain" description="VOC" evidence="16">
    <location>
        <begin position="9"/>
        <end position="123"/>
    </location>
</feature>
<evidence type="ECO:0000256" key="6">
    <source>
        <dbReference type="ARBA" id="ARBA00022190"/>
    </source>
</evidence>
<dbReference type="Pfam" id="PF00903">
    <property type="entry name" value="Glyoxalase"/>
    <property type="match status" value="1"/>
</dbReference>
<evidence type="ECO:0000256" key="15">
    <source>
        <dbReference type="RuleBase" id="RU000683"/>
    </source>
</evidence>
<dbReference type="Proteomes" id="UP001357223">
    <property type="component" value="Chromosome"/>
</dbReference>
<comment type="catalytic activity">
    <reaction evidence="1">
        <text>catechol + O2 = (2Z,4E)-2-hydroxy-6-oxohexa-2,4-dienoate + H(+)</text>
        <dbReference type="Rhea" id="RHEA:17337"/>
        <dbReference type="ChEBI" id="CHEBI:15378"/>
        <dbReference type="ChEBI" id="CHEBI:15379"/>
        <dbReference type="ChEBI" id="CHEBI:18135"/>
        <dbReference type="ChEBI" id="CHEBI:71198"/>
        <dbReference type="EC" id="1.13.11.2"/>
    </reaction>
</comment>
<dbReference type="InterPro" id="IPR000486">
    <property type="entry name" value="Xdiol_ring_cleave_dOase_1/2"/>
</dbReference>
<dbReference type="InterPro" id="IPR054560">
    <property type="entry name" value="XylE-like_N"/>
</dbReference>
<dbReference type="InterPro" id="IPR004360">
    <property type="entry name" value="Glyas_Fos-R_dOase_dom"/>
</dbReference>
<sequence length="307" mass="34917">MMNFNGIERLGRIQLRVHDFEKSVDYYTNVLGLDITGRDENRVYLKAWDEWDHHSVILEKSDSAGMDHMAFKVTNNDVLDTLEKKITDFGCTVERVSNKSRIGEGQAIRVLVPTGHKIEFYHDIEYVGVPTGTLNPHPWPDGLRGIAPHRLDHALLSGDDVVNTKRLFKEVLGFVETEKIVTVDGEDLIATWLTTTMTGHDIALIKGPVGKIHHAGWYLESWHDILRASDILSRNEVEIDVTPTRHGVTRGQTIYFFDPSGNRNEVYTGGYAVYSDFPTITWTEDKLGQGIFYHRRQLNEAFTSVFS</sequence>
<evidence type="ECO:0000259" key="16">
    <source>
        <dbReference type="PROSITE" id="PS51819"/>
    </source>
</evidence>
<gene>
    <name evidence="17" type="ORF">R4Z09_26410</name>
</gene>
<evidence type="ECO:0000256" key="1">
    <source>
        <dbReference type="ARBA" id="ARBA00000163"/>
    </source>
</evidence>
<evidence type="ECO:0000256" key="3">
    <source>
        <dbReference type="ARBA" id="ARBA00008784"/>
    </source>
</evidence>
<dbReference type="InterPro" id="IPR037523">
    <property type="entry name" value="VOC_core"/>
</dbReference>
<evidence type="ECO:0000256" key="4">
    <source>
        <dbReference type="ARBA" id="ARBA00011881"/>
    </source>
</evidence>
<keyword evidence="9 15" id="KW-0058">Aromatic hydrocarbons catabolism</keyword>
<dbReference type="Gene3D" id="3.10.180.10">
    <property type="entry name" value="2,3-Dihydroxybiphenyl 1,2-Dioxygenase, domain 1"/>
    <property type="match status" value="2"/>
</dbReference>
<evidence type="ECO:0000256" key="5">
    <source>
        <dbReference type="ARBA" id="ARBA00013117"/>
    </source>
</evidence>
<dbReference type="PANTHER" id="PTHR21366">
    <property type="entry name" value="GLYOXALASE FAMILY PROTEIN"/>
    <property type="match status" value="1"/>
</dbReference>
<evidence type="ECO:0000256" key="8">
    <source>
        <dbReference type="ARBA" id="ARBA00022737"/>
    </source>
</evidence>
<dbReference type="RefSeq" id="WP_338449668.1">
    <property type="nucleotide sequence ID" value="NZ_CP137640.1"/>
</dbReference>
<keyword evidence="7" id="KW-0479">Metal-binding</keyword>
<comment type="cofactor">
    <cofactor evidence="2 15">
        <name>Fe(2+)</name>
        <dbReference type="ChEBI" id="CHEBI:29033"/>
    </cofactor>
</comment>
<evidence type="ECO:0000313" key="18">
    <source>
        <dbReference type="Proteomes" id="UP001357223"/>
    </source>
</evidence>
<organism evidence="17 18">
    <name type="scientific">Niallia oryzisoli</name>
    <dbReference type="NCBI Taxonomy" id="1737571"/>
    <lineage>
        <taxon>Bacteria</taxon>
        <taxon>Bacillati</taxon>
        <taxon>Bacillota</taxon>
        <taxon>Bacilli</taxon>
        <taxon>Bacillales</taxon>
        <taxon>Bacillaceae</taxon>
        <taxon>Niallia</taxon>
    </lineage>
</organism>
<dbReference type="Pfam" id="PF22247">
    <property type="entry name" value="Diox-like_N"/>
    <property type="match status" value="1"/>
</dbReference>
<evidence type="ECO:0000256" key="11">
    <source>
        <dbReference type="ARBA" id="ARBA00023002"/>
    </source>
</evidence>
<dbReference type="SUPFAM" id="SSF54593">
    <property type="entry name" value="Glyoxalase/Bleomycin resistance protein/Dihydroxybiphenyl dioxygenase"/>
    <property type="match status" value="1"/>
</dbReference>
<keyword evidence="12 15" id="KW-0408">Iron</keyword>
<evidence type="ECO:0000256" key="7">
    <source>
        <dbReference type="ARBA" id="ARBA00022723"/>
    </source>
</evidence>